<accession>A0AAV6VI40</accession>
<dbReference type="Proteomes" id="UP000827092">
    <property type="component" value="Unassembled WGS sequence"/>
</dbReference>
<dbReference type="AlphaFoldDB" id="A0AAV6VI40"/>
<name>A0AAV6VI40_9ARAC</name>
<reference evidence="1 2" key="1">
    <citation type="journal article" date="2022" name="Nat. Ecol. Evol.">
        <title>A masculinizing supergene underlies an exaggerated male reproductive morph in a spider.</title>
        <authorList>
            <person name="Hendrickx F."/>
            <person name="De Corte Z."/>
            <person name="Sonet G."/>
            <person name="Van Belleghem S.M."/>
            <person name="Kostlbacher S."/>
            <person name="Vangestel C."/>
        </authorList>
    </citation>
    <scope>NUCLEOTIDE SEQUENCE [LARGE SCALE GENOMIC DNA]</scope>
    <source>
        <strain evidence="1">W744_W776</strain>
    </source>
</reference>
<evidence type="ECO:0000313" key="1">
    <source>
        <dbReference type="EMBL" id="KAG8195793.1"/>
    </source>
</evidence>
<gene>
    <name evidence="1" type="ORF">JTE90_004797</name>
</gene>
<proteinExistence type="predicted"/>
<organism evidence="1 2">
    <name type="scientific">Oedothorax gibbosus</name>
    <dbReference type="NCBI Taxonomy" id="931172"/>
    <lineage>
        <taxon>Eukaryota</taxon>
        <taxon>Metazoa</taxon>
        <taxon>Ecdysozoa</taxon>
        <taxon>Arthropoda</taxon>
        <taxon>Chelicerata</taxon>
        <taxon>Arachnida</taxon>
        <taxon>Araneae</taxon>
        <taxon>Araneomorphae</taxon>
        <taxon>Entelegynae</taxon>
        <taxon>Araneoidea</taxon>
        <taxon>Linyphiidae</taxon>
        <taxon>Erigoninae</taxon>
        <taxon>Oedothorax</taxon>
    </lineage>
</organism>
<sequence length="134" mass="15100">MPPSYYVSGGSIYLHNPPPIPSTVPLSKKQKVEPFFYQLLLSFRFLRLLWTLVIINGVKAEKTTDTSWGPGWDVNGRVPVEKLAFLSSLQFIPIDAFLKERAQMSNRGTLGWNQMSKHVRPSLFGKIKGKGNGH</sequence>
<evidence type="ECO:0000313" key="2">
    <source>
        <dbReference type="Proteomes" id="UP000827092"/>
    </source>
</evidence>
<protein>
    <submittedName>
        <fullName evidence="1">Uncharacterized protein</fullName>
    </submittedName>
</protein>
<comment type="caution">
    <text evidence="1">The sequence shown here is derived from an EMBL/GenBank/DDBJ whole genome shotgun (WGS) entry which is preliminary data.</text>
</comment>
<dbReference type="EMBL" id="JAFNEN010000078">
    <property type="protein sequence ID" value="KAG8195793.1"/>
    <property type="molecule type" value="Genomic_DNA"/>
</dbReference>
<keyword evidence="2" id="KW-1185">Reference proteome</keyword>